<feature type="binding site" evidence="7">
    <location>
        <position position="226"/>
    </location>
    <ligand>
        <name>Mg(2+)</name>
        <dbReference type="ChEBI" id="CHEBI:18420"/>
        <label>1</label>
        <note>catalytic</note>
    </ligand>
</feature>
<reference evidence="9" key="1">
    <citation type="submission" date="2013-07" db="EMBL/GenBank/DDBJ databases">
        <authorList>
            <person name="Geib S."/>
        </authorList>
    </citation>
    <scope>NUCLEOTIDE SEQUENCE</scope>
</reference>
<dbReference type="EMBL" id="GAMC01010435">
    <property type="protein sequence ID" value="JAB96120.1"/>
    <property type="molecule type" value="mRNA"/>
</dbReference>
<evidence type="ECO:0000256" key="3">
    <source>
        <dbReference type="ARBA" id="ARBA00009759"/>
    </source>
</evidence>
<dbReference type="EC" id="3.1.3.25" evidence="8"/>
<dbReference type="PANTHER" id="PTHR20854">
    <property type="entry name" value="INOSITOL MONOPHOSPHATASE"/>
    <property type="match status" value="1"/>
</dbReference>
<dbReference type="Gene3D" id="3.30.540.10">
    <property type="entry name" value="Fructose-1,6-Bisphosphatase, subunit A, domain 1"/>
    <property type="match status" value="1"/>
</dbReference>
<evidence type="ECO:0000256" key="6">
    <source>
        <dbReference type="ARBA" id="ARBA00022842"/>
    </source>
</evidence>
<dbReference type="GO" id="GO:0007165">
    <property type="term" value="P:signal transduction"/>
    <property type="evidence" value="ECO:0007669"/>
    <property type="project" value="TreeGrafter"/>
</dbReference>
<comment type="similarity">
    <text evidence="3 8">Belongs to the inositol monophosphatase superfamily.</text>
</comment>
<comment type="cofactor">
    <cofactor evidence="1 7 8">
        <name>Mg(2+)</name>
        <dbReference type="ChEBI" id="CHEBI:18420"/>
    </cofactor>
</comment>
<dbReference type="InterPro" id="IPR020550">
    <property type="entry name" value="Inositol_monophosphatase_CS"/>
</dbReference>
<organism evidence="9">
    <name type="scientific">Ceratitis capitata</name>
    <name type="common">Mediterranean fruit fly</name>
    <name type="synonym">Tephritis capitata</name>
    <dbReference type="NCBI Taxonomy" id="7213"/>
    <lineage>
        <taxon>Eukaryota</taxon>
        <taxon>Metazoa</taxon>
        <taxon>Ecdysozoa</taxon>
        <taxon>Arthropoda</taxon>
        <taxon>Hexapoda</taxon>
        <taxon>Insecta</taxon>
        <taxon>Pterygota</taxon>
        <taxon>Neoptera</taxon>
        <taxon>Endopterygota</taxon>
        <taxon>Diptera</taxon>
        <taxon>Brachycera</taxon>
        <taxon>Muscomorpha</taxon>
        <taxon>Tephritoidea</taxon>
        <taxon>Tephritidae</taxon>
        <taxon>Ceratitis</taxon>
        <taxon>Ceratitis</taxon>
    </lineage>
</organism>
<dbReference type="GO" id="GO:0006021">
    <property type="term" value="P:inositol biosynthetic process"/>
    <property type="evidence" value="ECO:0007669"/>
    <property type="project" value="UniProtKB-UniPathway"/>
</dbReference>
<dbReference type="GO" id="GO:0008934">
    <property type="term" value="F:inositol monophosphate 1-phosphatase activity"/>
    <property type="evidence" value="ECO:0007669"/>
    <property type="project" value="InterPro"/>
</dbReference>
<keyword evidence="6 7" id="KW-0460">Magnesium</keyword>
<reference evidence="9" key="2">
    <citation type="journal article" date="2014" name="BMC Genomics">
        <title>A genomic perspective to assessing quality of mass-reared SIT flies used in Mediterranean fruit fly (Ceratitis capitata) eradication in California.</title>
        <authorList>
            <person name="Calla B."/>
            <person name="Hall B."/>
            <person name="Hou S."/>
            <person name="Geib S.M."/>
        </authorList>
    </citation>
    <scope>NUCLEOTIDE SEQUENCE</scope>
</reference>
<dbReference type="PROSITE" id="PS00629">
    <property type="entry name" value="IMP_1"/>
    <property type="match status" value="1"/>
</dbReference>
<gene>
    <name evidence="9" type="primary">IMP2</name>
</gene>
<dbReference type="Pfam" id="PF00459">
    <property type="entry name" value="Inositol_P"/>
    <property type="match status" value="1"/>
</dbReference>
<name>W8BBR5_CERCA</name>
<dbReference type="OrthoDB" id="10254945at2759"/>
<comment type="catalytic activity">
    <reaction evidence="8">
        <text>a myo-inositol phosphate + H2O = myo-inositol + phosphate</text>
        <dbReference type="Rhea" id="RHEA:24056"/>
        <dbReference type="ChEBI" id="CHEBI:15377"/>
        <dbReference type="ChEBI" id="CHEBI:17268"/>
        <dbReference type="ChEBI" id="CHEBI:43474"/>
        <dbReference type="ChEBI" id="CHEBI:84139"/>
        <dbReference type="EC" id="3.1.3.25"/>
    </reaction>
</comment>
<evidence type="ECO:0000256" key="8">
    <source>
        <dbReference type="RuleBase" id="RU364068"/>
    </source>
</evidence>
<evidence type="ECO:0000256" key="5">
    <source>
        <dbReference type="ARBA" id="ARBA00022801"/>
    </source>
</evidence>
<proteinExistence type="evidence at transcript level"/>
<dbReference type="InterPro" id="IPR000760">
    <property type="entry name" value="Inositol_monophosphatase-like"/>
</dbReference>
<dbReference type="UniPathway" id="UPA00823">
    <property type="reaction ID" value="UER00788"/>
</dbReference>
<dbReference type="PANTHER" id="PTHR20854:SF25">
    <property type="entry name" value="INOSITOL-1-MONOPHOSPHATASE"/>
    <property type="match status" value="1"/>
</dbReference>
<evidence type="ECO:0000256" key="2">
    <source>
        <dbReference type="ARBA" id="ARBA00005152"/>
    </source>
</evidence>
<keyword evidence="4 7" id="KW-0479">Metal-binding</keyword>
<dbReference type="PROSITE" id="PS00630">
    <property type="entry name" value="IMP_2"/>
    <property type="match status" value="1"/>
</dbReference>
<feature type="binding site" evidence="7">
    <location>
        <position position="99"/>
    </location>
    <ligand>
        <name>Mg(2+)</name>
        <dbReference type="ChEBI" id="CHEBI:18420"/>
        <label>1</label>
        <note>catalytic</note>
    </ligand>
</feature>
<evidence type="ECO:0000256" key="7">
    <source>
        <dbReference type="PIRSR" id="PIRSR600760-2"/>
    </source>
</evidence>
<dbReference type="InterPro" id="IPR020583">
    <property type="entry name" value="Inositol_monoP_metal-BS"/>
</dbReference>
<accession>W8BBR5</accession>
<feature type="binding site" evidence="7">
    <location>
        <position position="76"/>
    </location>
    <ligand>
        <name>Mg(2+)</name>
        <dbReference type="ChEBI" id="CHEBI:18420"/>
        <label>1</label>
        <note>catalytic</note>
    </ligand>
</feature>
<dbReference type="Gene3D" id="3.40.190.80">
    <property type="match status" value="1"/>
</dbReference>
<dbReference type="GO" id="GO:0046854">
    <property type="term" value="P:phosphatidylinositol phosphate biosynthetic process"/>
    <property type="evidence" value="ECO:0007669"/>
    <property type="project" value="InterPro"/>
</dbReference>
<evidence type="ECO:0000256" key="1">
    <source>
        <dbReference type="ARBA" id="ARBA00001946"/>
    </source>
</evidence>
<dbReference type="InterPro" id="IPR033942">
    <property type="entry name" value="IMPase"/>
</dbReference>
<feature type="binding site" evidence="7">
    <location>
        <position position="97"/>
    </location>
    <ligand>
        <name>Mg(2+)</name>
        <dbReference type="ChEBI" id="CHEBI:18420"/>
        <label>1</label>
        <note>catalytic</note>
    </ligand>
</feature>
<dbReference type="CDD" id="cd01639">
    <property type="entry name" value="IMPase"/>
    <property type="match status" value="1"/>
</dbReference>
<feature type="binding site" evidence="7">
    <location>
        <position position="100"/>
    </location>
    <ligand>
        <name>Mg(2+)</name>
        <dbReference type="ChEBI" id="CHEBI:18420"/>
        <label>1</label>
        <note>catalytic</note>
    </ligand>
</feature>
<comment type="pathway">
    <text evidence="2 8">Polyol metabolism; myo-inositol biosynthesis; myo-inositol from D-glucose 6-phosphate: step 2/2.</text>
</comment>
<dbReference type="FunFam" id="3.40.190.80:FF:000002">
    <property type="entry name" value="Inositol-1-monophosphatase"/>
    <property type="match status" value="1"/>
</dbReference>
<sequence>MSDISENQRIRNYYNVALKLVMKCGPVACAGYEEANIDFETKSAYYDFVTIYDKQVEDLLIAGLQTAFPETKVIGEESTAEDKSEPVLTDAPTWIIDPIDGTTNFIRRFPNWCISVGLAIKKQLVIGIVYLPVVNEMYSAYKGHGAYLNGQRISVSKCTKINTAVLGTELSLIQRPAIRDKHVKRVSKLASNCSGCRGIGSAAVTLCYVARGSIDCFAVEDLQPWDIAGGACIIREAGGIVCHSKGGEFSILKPDCIAAATPELTKDMIALINEADELKEFTF</sequence>
<dbReference type="EMBL" id="GAMC01010433">
    <property type="protein sequence ID" value="JAB96122.1"/>
    <property type="molecule type" value="mRNA"/>
</dbReference>
<dbReference type="PRINTS" id="PR00377">
    <property type="entry name" value="IMPHPHTASES"/>
</dbReference>
<protein>
    <recommendedName>
        <fullName evidence="8">Inositol-1-monophosphatase</fullName>
        <ecNumber evidence="8">3.1.3.25</ecNumber>
    </recommendedName>
</protein>
<dbReference type="GO" id="GO:0046872">
    <property type="term" value="F:metal ion binding"/>
    <property type="evidence" value="ECO:0007669"/>
    <property type="project" value="UniProtKB-KW"/>
</dbReference>
<keyword evidence="5 8" id="KW-0378">Hydrolase</keyword>
<dbReference type="AlphaFoldDB" id="W8BBR5"/>
<evidence type="ECO:0000256" key="4">
    <source>
        <dbReference type="ARBA" id="ARBA00022723"/>
    </source>
</evidence>
<dbReference type="SUPFAM" id="SSF56655">
    <property type="entry name" value="Carbohydrate phosphatase"/>
    <property type="match status" value="1"/>
</dbReference>
<dbReference type="FunFam" id="3.30.540.10:FF:000004">
    <property type="entry name" value="Inositol-1-monophosphatase"/>
    <property type="match status" value="1"/>
</dbReference>
<evidence type="ECO:0000313" key="9">
    <source>
        <dbReference type="EMBL" id="JAB96122.1"/>
    </source>
</evidence>